<organism evidence="2 3">
    <name type="scientific">Eeniella nana</name>
    <name type="common">Yeast</name>
    <name type="synonym">Brettanomyces nanus</name>
    <dbReference type="NCBI Taxonomy" id="13502"/>
    <lineage>
        <taxon>Eukaryota</taxon>
        <taxon>Fungi</taxon>
        <taxon>Dikarya</taxon>
        <taxon>Ascomycota</taxon>
        <taxon>Saccharomycotina</taxon>
        <taxon>Pichiomycetes</taxon>
        <taxon>Pichiales</taxon>
        <taxon>Pichiaceae</taxon>
        <taxon>Brettanomyces</taxon>
    </lineage>
</organism>
<dbReference type="InterPro" id="IPR013239">
    <property type="entry name" value="RNA_polI_Rpa14"/>
</dbReference>
<dbReference type="Gene3D" id="6.10.250.3390">
    <property type="match status" value="1"/>
</dbReference>
<feature type="region of interest" description="Disordered" evidence="1">
    <location>
        <begin position="111"/>
        <end position="213"/>
    </location>
</feature>
<accession>A0A875RUI6</accession>
<sequence>MGYNRGAAQCDVNRPSTIHTVKSKSLEKQKVMNYVDGFLDAYDNIISSCAVSGDSKQTVNGYLGPKSIKISQLKRLQRELRGLPPVIMDEQTINNSVESVPSVRKNKKIIFDDDTPKYVPDEEDNDQPEKMGDSGKDSGRDSSDDSSKDSDDSSKDSDDSDKDTNDDSDDESNDDSNDDILLSKRKAEEDGHRKHKKHHHKHKSKKADHDDTE</sequence>
<protein>
    <submittedName>
        <fullName evidence="2">Uncharacterized protein</fullName>
    </submittedName>
</protein>
<feature type="compositionally biased region" description="Basic and acidic residues" evidence="1">
    <location>
        <begin position="181"/>
        <end position="192"/>
    </location>
</feature>
<keyword evidence="3" id="KW-1185">Reference proteome</keyword>
<evidence type="ECO:0000313" key="3">
    <source>
        <dbReference type="Proteomes" id="UP000662931"/>
    </source>
</evidence>
<evidence type="ECO:0000313" key="2">
    <source>
        <dbReference type="EMBL" id="QPG74607.1"/>
    </source>
</evidence>
<name>A0A875RUI6_EENNA</name>
<gene>
    <name evidence="2" type="ORF">FOA43_001939</name>
</gene>
<evidence type="ECO:0000256" key="1">
    <source>
        <dbReference type="SAM" id="MobiDB-lite"/>
    </source>
</evidence>
<feature type="compositionally biased region" description="Basic and acidic residues" evidence="1">
    <location>
        <begin position="111"/>
        <end position="120"/>
    </location>
</feature>
<dbReference type="RefSeq" id="XP_038778172.1">
    <property type="nucleotide sequence ID" value="XM_038922244.1"/>
</dbReference>
<proteinExistence type="predicted"/>
<dbReference type="GeneID" id="62195340"/>
<feature type="compositionally biased region" description="Basic and acidic residues" evidence="1">
    <location>
        <begin position="127"/>
        <end position="165"/>
    </location>
</feature>
<dbReference type="EMBL" id="CP064812">
    <property type="protein sequence ID" value="QPG74607.1"/>
    <property type="molecule type" value="Genomic_DNA"/>
</dbReference>
<dbReference type="Pfam" id="PF08203">
    <property type="entry name" value="RNA_polI_A14"/>
    <property type="match status" value="1"/>
</dbReference>
<feature type="compositionally biased region" description="Basic residues" evidence="1">
    <location>
        <begin position="193"/>
        <end position="206"/>
    </location>
</feature>
<feature type="compositionally biased region" description="Acidic residues" evidence="1">
    <location>
        <begin position="166"/>
        <end position="178"/>
    </location>
</feature>
<dbReference type="KEGG" id="bnn:FOA43_001939"/>
<dbReference type="Proteomes" id="UP000662931">
    <property type="component" value="Chromosome 1"/>
</dbReference>
<dbReference type="OrthoDB" id="4093689at2759"/>
<dbReference type="AlphaFoldDB" id="A0A875RUI6"/>
<reference evidence="2" key="1">
    <citation type="submission" date="2020-10" db="EMBL/GenBank/DDBJ databases">
        <authorList>
            <person name="Roach M.J.R."/>
        </authorList>
    </citation>
    <scope>NUCLEOTIDE SEQUENCE</scope>
    <source>
        <strain evidence="2">CBS 1945</strain>
    </source>
</reference>